<dbReference type="GO" id="GO:0005351">
    <property type="term" value="F:carbohydrate:proton symporter activity"/>
    <property type="evidence" value="ECO:0007669"/>
    <property type="project" value="TreeGrafter"/>
</dbReference>
<comment type="subcellular location">
    <subcellularLocation>
        <location evidence="1">Membrane</location>
        <topology evidence="1">Multi-pass membrane protein</topology>
    </subcellularLocation>
</comment>
<evidence type="ECO:0000256" key="7">
    <source>
        <dbReference type="RuleBase" id="RU003346"/>
    </source>
</evidence>
<dbReference type="STRING" id="1531966.A0A0A1TLN7"/>
<dbReference type="PRINTS" id="PR00171">
    <property type="entry name" value="SUGRTRNSPORT"/>
</dbReference>
<accession>A0A0A1TLN7</accession>
<dbReference type="InterPro" id="IPR036259">
    <property type="entry name" value="MFS_trans_sf"/>
</dbReference>
<gene>
    <name evidence="10" type="ORF">VHEMI07401</name>
</gene>
<keyword evidence="6 8" id="KW-0472">Membrane</keyword>
<sequence length="502" mass="55556">MVNKKVYLYGLAPCAGGLAFGYDTGSMSGILAMPQFLEFFDNPSNFLQGGITASLLAGSLAGSMLTGRFLVDGIGRKRTLLLGSALFTLGCAVAAGAVNLPMLIAGRVINGLGNGCLTMTVTLYQSEISPLEVRGRIISFFQCAVNFGILSAFWIQYGSSYIAGSATIFLHVVMWFMPESPRWLVQKDREDEALHVLARIHAAGDINNSYVQAEFSEIKAKIASELLHPTPTYLDLLVGPQKRRMWLGVGVQFWQSMTGINVIMYYAVFLFQQAGLAKTSSSLLANGLQGVVLNLFTLPNMYYSDKWGRRWPMVIGGIGMGISMLIIGTLMKTTGNPYYNPITRKTNFDFASNAASQTVIAFVYVYVAIFAITWACVAWVYPPEIFSMNMRGRATSLTTTTNWFINFWFALYIPTAMEEISWALYIIFMALCFLMAIVVFLFYPETSGKSLEEIDFLFSKDRSPWTFTDRQATKVGSLFGRNMNNGEALTTFNNEALVKTVL</sequence>
<feature type="transmembrane region" description="Helical" evidence="8">
    <location>
        <begin position="79"/>
        <end position="98"/>
    </location>
</feature>
<feature type="transmembrane region" description="Helical" evidence="8">
    <location>
        <begin position="283"/>
        <end position="302"/>
    </location>
</feature>
<dbReference type="NCBIfam" id="TIGR00879">
    <property type="entry name" value="SP"/>
    <property type="match status" value="1"/>
</dbReference>
<feature type="domain" description="Major facilitator superfamily (MFS) profile" evidence="9">
    <location>
        <begin position="9"/>
        <end position="447"/>
    </location>
</feature>
<dbReference type="SUPFAM" id="SSF103473">
    <property type="entry name" value="MFS general substrate transporter"/>
    <property type="match status" value="1"/>
</dbReference>
<evidence type="ECO:0000313" key="10">
    <source>
        <dbReference type="EMBL" id="CEJ91708.1"/>
    </source>
</evidence>
<evidence type="ECO:0000256" key="3">
    <source>
        <dbReference type="ARBA" id="ARBA00022448"/>
    </source>
</evidence>
<feature type="transmembrane region" description="Helical" evidence="8">
    <location>
        <begin position="45"/>
        <end position="67"/>
    </location>
</feature>
<name>A0A0A1TLN7_9HYPO</name>
<dbReference type="Pfam" id="PF00083">
    <property type="entry name" value="Sugar_tr"/>
    <property type="match status" value="1"/>
</dbReference>
<dbReference type="AlphaFoldDB" id="A0A0A1TLN7"/>
<feature type="transmembrane region" description="Helical" evidence="8">
    <location>
        <begin position="359"/>
        <end position="382"/>
    </location>
</feature>
<dbReference type="InterPro" id="IPR050360">
    <property type="entry name" value="MFS_Sugar_Transporters"/>
</dbReference>
<evidence type="ECO:0000256" key="2">
    <source>
        <dbReference type="ARBA" id="ARBA00010992"/>
    </source>
</evidence>
<dbReference type="Proteomes" id="UP000039046">
    <property type="component" value="Unassembled WGS sequence"/>
</dbReference>
<organism evidence="10 11">
    <name type="scientific">[Torrubiella] hemipterigena</name>
    <dbReference type="NCBI Taxonomy" id="1531966"/>
    <lineage>
        <taxon>Eukaryota</taxon>
        <taxon>Fungi</taxon>
        <taxon>Dikarya</taxon>
        <taxon>Ascomycota</taxon>
        <taxon>Pezizomycotina</taxon>
        <taxon>Sordariomycetes</taxon>
        <taxon>Hypocreomycetidae</taxon>
        <taxon>Hypocreales</taxon>
        <taxon>Clavicipitaceae</taxon>
        <taxon>Clavicipitaceae incertae sedis</taxon>
        <taxon>'Torrubiella' clade</taxon>
    </lineage>
</organism>
<keyword evidence="11" id="KW-1185">Reference proteome</keyword>
<dbReference type="OrthoDB" id="6612291at2759"/>
<dbReference type="InterPro" id="IPR005829">
    <property type="entry name" value="Sugar_transporter_CS"/>
</dbReference>
<dbReference type="EMBL" id="CDHN01000004">
    <property type="protein sequence ID" value="CEJ91708.1"/>
    <property type="molecule type" value="Genomic_DNA"/>
</dbReference>
<dbReference type="PANTHER" id="PTHR48022:SF7">
    <property type="entry name" value="MAJOR FACILITATOR SUPERFAMILY (MFS) PROFILE DOMAIN-CONTAINING PROTEIN-RELATED"/>
    <property type="match status" value="1"/>
</dbReference>
<dbReference type="FunFam" id="1.20.1250.20:FF:000134">
    <property type="entry name" value="MFS sugar transporter protein"/>
    <property type="match status" value="1"/>
</dbReference>
<evidence type="ECO:0000313" key="11">
    <source>
        <dbReference type="Proteomes" id="UP000039046"/>
    </source>
</evidence>
<feature type="transmembrane region" description="Helical" evidence="8">
    <location>
        <begin position="420"/>
        <end position="443"/>
    </location>
</feature>
<dbReference type="GO" id="GO:0016020">
    <property type="term" value="C:membrane"/>
    <property type="evidence" value="ECO:0007669"/>
    <property type="project" value="UniProtKB-SubCell"/>
</dbReference>
<dbReference type="PROSITE" id="PS50850">
    <property type="entry name" value="MFS"/>
    <property type="match status" value="1"/>
</dbReference>
<feature type="transmembrane region" description="Helical" evidence="8">
    <location>
        <begin position="394"/>
        <end position="414"/>
    </location>
</feature>
<dbReference type="InterPro" id="IPR005828">
    <property type="entry name" value="MFS_sugar_transport-like"/>
</dbReference>
<evidence type="ECO:0000256" key="6">
    <source>
        <dbReference type="ARBA" id="ARBA00023136"/>
    </source>
</evidence>
<evidence type="ECO:0000256" key="1">
    <source>
        <dbReference type="ARBA" id="ARBA00004141"/>
    </source>
</evidence>
<evidence type="ECO:0000259" key="9">
    <source>
        <dbReference type="PROSITE" id="PS50850"/>
    </source>
</evidence>
<feature type="transmembrane region" description="Helical" evidence="8">
    <location>
        <begin position="314"/>
        <end position="331"/>
    </location>
</feature>
<feature type="transmembrane region" description="Helical" evidence="8">
    <location>
        <begin position="246"/>
        <end position="271"/>
    </location>
</feature>
<dbReference type="HOGENOM" id="CLU_001265_30_12_1"/>
<dbReference type="Gene3D" id="1.20.1250.20">
    <property type="entry name" value="MFS general substrate transporter like domains"/>
    <property type="match status" value="1"/>
</dbReference>
<evidence type="ECO:0000256" key="8">
    <source>
        <dbReference type="SAM" id="Phobius"/>
    </source>
</evidence>
<dbReference type="InterPro" id="IPR020846">
    <property type="entry name" value="MFS_dom"/>
</dbReference>
<protein>
    <recommendedName>
        <fullName evidence="9">Major facilitator superfamily (MFS) profile domain-containing protein</fullName>
    </recommendedName>
</protein>
<dbReference type="PANTHER" id="PTHR48022">
    <property type="entry name" value="PLASTIDIC GLUCOSE TRANSPORTER 4"/>
    <property type="match status" value="1"/>
</dbReference>
<feature type="transmembrane region" description="Helical" evidence="8">
    <location>
        <begin position="161"/>
        <end position="177"/>
    </location>
</feature>
<reference evidence="10 11" key="1">
    <citation type="journal article" date="2015" name="Genome Announc.">
        <title>Draft Genome Sequence and Gene Annotation of the Entomopathogenic Fungus Verticillium hemipterigenum.</title>
        <authorList>
            <person name="Horn F."/>
            <person name="Habel A."/>
            <person name="Scharf D.H."/>
            <person name="Dworschak J."/>
            <person name="Brakhage A.A."/>
            <person name="Guthke R."/>
            <person name="Hertweck C."/>
            <person name="Linde J."/>
        </authorList>
    </citation>
    <scope>NUCLEOTIDE SEQUENCE [LARGE SCALE GENOMIC DNA]</scope>
</reference>
<proteinExistence type="inferred from homology"/>
<comment type="similarity">
    <text evidence="2 7">Belongs to the major facilitator superfamily. Sugar transporter (TC 2.A.1.1) family.</text>
</comment>
<evidence type="ECO:0000256" key="4">
    <source>
        <dbReference type="ARBA" id="ARBA00022692"/>
    </source>
</evidence>
<keyword evidence="3 7" id="KW-0813">Transport</keyword>
<dbReference type="InterPro" id="IPR003663">
    <property type="entry name" value="Sugar/inositol_transpt"/>
</dbReference>
<keyword evidence="5 8" id="KW-1133">Transmembrane helix</keyword>
<evidence type="ECO:0000256" key="5">
    <source>
        <dbReference type="ARBA" id="ARBA00022989"/>
    </source>
</evidence>
<dbReference type="PROSITE" id="PS00217">
    <property type="entry name" value="SUGAR_TRANSPORT_2"/>
    <property type="match status" value="1"/>
</dbReference>
<keyword evidence="4 8" id="KW-0812">Transmembrane</keyword>